<accession>A7RLG7</accession>
<dbReference type="InterPro" id="IPR051099">
    <property type="entry name" value="AGR/TXD"/>
</dbReference>
<reference evidence="2 3" key="1">
    <citation type="journal article" date="2007" name="Science">
        <title>Sea anemone genome reveals ancestral eumetazoan gene repertoire and genomic organization.</title>
        <authorList>
            <person name="Putnam N.H."/>
            <person name="Srivastava M."/>
            <person name="Hellsten U."/>
            <person name="Dirks B."/>
            <person name="Chapman J."/>
            <person name="Salamov A."/>
            <person name="Terry A."/>
            <person name="Shapiro H."/>
            <person name="Lindquist E."/>
            <person name="Kapitonov V.V."/>
            <person name="Jurka J."/>
            <person name="Genikhovich G."/>
            <person name="Grigoriev I.V."/>
            <person name="Lucas S.M."/>
            <person name="Steele R.E."/>
            <person name="Finnerty J.R."/>
            <person name="Technau U."/>
            <person name="Martindale M.Q."/>
            <person name="Rokhsar D.S."/>
        </authorList>
    </citation>
    <scope>NUCLEOTIDE SEQUENCE [LARGE SCALE GENOMIC DNA]</scope>
    <source>
        <strain evidence="3">CH2 X CH6</strain>
    </source>
</reference>
<dbReference type="InParanoid" id="A7RLG7"/>
<protein>
    <recommendedName>
        <fullName evidence="4">Thioredoxin domain-containing protein</fullName>
    </recommendedName>
</protein>
<dbReference type="PANTHER" id="PTHR15337:SF11">
    <property type="entry name" value="THIOREDOXIN DOMAIN-CONTAINING PROTEIN"/>
    <property type="match status" value="1"/>
</dbReference>
<organism evidence="2 3">
    <name type="scientific">Nematostella vectensis</name>
    <name type="common">Starlet sea anemone</name>
    <dbReference type="NCBI Taxonomy" id="45351"/>
    <lineage>
        <taxon>Eukaryota</taxon>
        <taxon>Metazoa</taxon>
        <taxon>Cnidaria</taxon>
        <taxon>Anthozoa</taxon>
        <taxon>Hexacorallia</taxon>
        <taxon>Actiniaria</taxon>
        <taxon>Edwardsiidae</taxon>
        <taxon>Nematostella</taxon>
    </lineage>
</organism>
<dbReference type="PhylomeDB" id="A7RLG7"/>
<gene>
    <name evidence="2" type="ORF">NEMVEDRAFT_v1g85822</name>
</gene>
<dbReference type="AlphaFoldDB" id="A7RLG7"/>
<dbReference type="InterPro" id="IPR017937">
    <property type="entry name" value="Thioredoxin_CS"/>
</dbReference>
<dbReference type="HOGENOM" id="CLU_2743018_0_0_1"/>
<sequence length="71" mass="8188">MNREKILVLLIHKTWCGSCKALKPKFAASEELAEMSKKFVMVNVEDKEEPSGSQFVVDGEYVPRIYFLSKY</sequence>
<evidence type="ECO:0000256" key="1">
    <source>
        <dbReference type="ARBA" id="ARBA00022729"/>
    </source>
</evidence>
<dbReference type="STRING" id="45351.A7RLG7"/>
<evidence type="ECO:0000313" key="2">
    <source>
        <dbReference type="EMBL" id="EDO47602.1"/>
    </source>
</evidence>
<name>A7RLG7_NEMVE</name>
<keyword evidence="3" id="KW-1185">Reference proteome</keyword>
<dbReference type="OrthoDB" id="262308at2759"/>
<keyword evidence="1" id="KW-0732">Signal</keyword>
<dbReference type="PANTHER" id="PTHR15337">
    <property type="entry name" value="ANTERIOR GRADIENT PROTEIN-RELATED"/>
    <property type="match status" value="1"/>
</dbReference>
<evidence type="ECO:0000313" key="3">
    <source>
        <dbReference type="Proteomes" id="UP000001593"/>
    </source>
</evidence>
<dbReference type="Gene3D" id="3.40.30.10">
    <property type="entry name" value="Glutaredoxin"/>
    <property type="match status" value="1"/>
</dbReference>
<dbReference type="PROSITE" id="PS00194">
    <property type="entry name" value="THIOREDOXIN_1"/>
    <property type="match status" value="1"/>
</dbReference>
<dbReference type="Proteomes" id="UP000001593">
    <property type="component" value="Unassembled WGS sequence"/>
</dbReference>
<dbReference type="InterPro" id="IPR036249">
    <property type="entry name" value="Thioredoxin-like_sf"/>
</dbReference>
<proteinExistence type="predicted"/>
<dbReference type="Pfam" id="PF13899">
    <property type="entry name" value="Thioredoxin_7"/>
    <property type="match status" value="1"/>
</dbReference>
<dbReference type="KEGG" id="nve:5519795"/>
<evidence type="ECO:0008006" key="4">
    <source>
        <dbReference type="Google" id="ProtNLM"/>
    </source>
</evidence>
<dbReference type="SUPFAM" id="SSF52833">
    <property type="entry name" value="Thioredoxin-like"/>
    <property type="match status" value="1"/>
</dbReference>
<dbReference type="EMBL" id="DS469518">
    <property type="protein sequence ID" value="EDO47602.1"/>
    <property type="molecule type" value="Genomic_DNA"/>
</dbReference>